<organism evidence="9 10">
    <name type="scientific">Anaerobacillus alkalilacustris</name>
    <dbReference type="NCBI Taxonomy" id="393763"/>
    <lineage>
        <taxon>Bacteria</taxon>
        <taxon>Bacillati</taxon>
        <taxon>Bacillota</taxon>
        <taxon>Bacilli</taxon>
        <taxon>Bacillales</taxon>
        <taxon>Bacillaceae</taxon>
        <taxon>Anaerobacillus</taxon>
    </lineage>
</organism>
<reference evidence="9 10" key="1">
    <citation type="submission" date="2016-10" db="EMBL/GenBank/DDBJ databases">
        <title>Draft genome sequences of four alkaliphilic bacteria belonging to the Anaerobacillus genus.</title>
        <authorList>
            <person name="Bassil N.M."/>
            <person name="Lloyd J.R."/>
        </authorList>
    </citation>
    <scope>NUCLEOTIDE SEQUENCE [LARGE SCALE GENOMIC DNA]</scope>
    <source>
        <strain evidence="9 10">DSM 18345</strain>
    </source>
</reference>
<proteinExistence type="inferred from homology"/>
<evidence type="ECO:0000256" key="7">
    <source>
        <dbReference type="SAM" id="Phobius"/>
    </source>
</evidence>
<comment type="similarity">
    <text evidence="2">Belongs to the UPF0702 family.</text>
</comment>
<dbReference type="PANTHER" id="PTHR34582">
    <property type="entry name" value="UPF0702 TRANSMEMBRANE PROTEIN YCAP"/>
    <property type="match status" value="1"/>
</dbReference>
<feature type="transmembrane region" description="Helical" evidence="7">
    <location>
        <begin position="6"/>
        <end position="24"/>
    </location>
</feature>
<dbReference type="InterPro" id="IPR007353">
    <property type="entry name" value="DUF421"/>
</dbReference>
<dbReference type="RefSeq" id="WP_071310696.1">
    <property type="nucleotide sequence ID" value="NZ_MLQR01000043.1"/>
</dbReference>
<protein>
    <submittedName>
        <fullName evidence="9">DUF421 domain-containing protein</fullName>
    </submittedName>
</protein>
<evidence type="ECO:0000256" key="4">
    <source>
        <dbReference type="ARBA" id="ARBA00022692"/>
    </source>
</evidence>
<keyword evidence="4 7" id="KW-0812">Transmembrane</keyword>
<feature type="transmembrane region" description="Helical" evidence="7">
    <location>
        <begin position="62"/>
        <end position="80"/>
    </location>
</feature>
<name>A0A1S2LFR6_9BACI</name>
<keyword evidence="5 7" id="KW-1133">Transmembrane helix</keyword>
<comment type="caution">
    <text evidence="9">The sequence shown here is derived from an EMBL/GenBank/DDBJ whole genome shotgun (WGS) entry which is preliminary data.</text>
</comment>
<dbReference type="AlphaFoldDB" id="A0A1S2LFR6"/>
<gene>
    <name evidence="9" type="ORF">BKP37_16435</name>
</gene>
<evidence type="ECO:0000256" key="3">
    <source>
        <dbReference type="ARBA" id="ARBA00022475"/>
    </source>
</evidence>
<dbReference type="EMBL" id="MLQR01000043">
    <property type="protein sequence ID" value="OIJ11231.1"/>
    <property type="molecule type" value="Genomic_DNA"/>
</dbReference>
<accession>A0A1S2LFR6</accession>
<dbReference type="Gene3D" id="3.30.240.20">
    <property type="entry name" value="bsu07140 like domains"/>
    <property type="match status" value="2"/>
</dbReference>
<evidence type="ECO:0000313" key="9">
    <source>
        <dbReference type="EMBL" id="OIJ11231.1"/>
    </source>
</evidence>
<dbReference type="OrthoDB" id="9778331at2"/>
<sequence length="241" mass="27011">MELLKELGILVLRIITIYPLLLFMTMMMGKRSIAQLPVFDFLVILTLGSVVGADLADPDISHIHTGVAVVIIGLFQIIVAKCKITNRHFGKLITFEPTTVIYQGKFLVDNIRQIRYSIDNILLMLRENNIFDVSDVDLGIIEANGKLTVHKKNSKAPVTIEDLKVIKASPGIAYPVIIEGQIYKDVLTKLNVTETWLINELNKLNIKDLDSIFYASLTSNHQLHVSLTEDAKIVNHPLIIN</sequence>
<evidence type="ECO:0000256" key="5">
    <source>
        <dbReference type="ARBA" id="ARBA00022989"/>
    </source>
</evidence>
<comment type="subcellular location">
    <subcellularLocation>
        <location evidence="1">Cell membrane</location>
        <topology evidence="1">Multi-pass membrane protein</topology>
    </subcellularLocation>
</comment>
<dbReference type="InterPro" id="IPR023090">
    <property type="entry name" value="UPF0702_alpha/beta_dom_sf"/>
</dbReference>
<dbReference type="GO" id="GO:0005886">
    <property type="term" value="C:plasma membrane"/>
    <property type="evidence" value="ECO:0007669"/>
    <property type="project" value="UniProtKB-SubCell"/>
</dbReference>
<evidence type="ECO:0000259" key="8">
    <source>
        <dbReference type="Pfam" id="PF04239"/>
    </source>
</evidence>
<keyword evidence="3" id="KW-1003">Cell membrane</keyword>
<keyword evidence="6 7" id="KW-0472">Membrane</keyword>
<dbReference type="Pfam" id="PF04239">
    <property type="entry name" value="DUF421"/>
    <property type="match status" value="1"/>
</dbReference>
<evidence type="ECO:0000256" key="1">
    <source>
        <dbReference type="ARBA" id="ARBA00004651"/>
    </source>
</evidence>
<keyword evidence="10" id="KW-1185">Reference proteome</keyword>
<feature type="domain" description="YetF C-terminal" evidence="8">
    <location>
        <begin position="86"/>
        <end position="217"/>
    </location>
</feature>
<evidence type="ECO:0000256" key="2">
    <source>
        <dbReference type="ARBA" id="ARBA00006448"/>
    </source>
</evidence>
<evidence type="ECO:0000256" key="6">
    <source>
        <dbReference type="ARBA" id="ARBA00023136"/>
    </source>
</evidence>
<evidence type="ECO:0000313" key="10">
    <source>
        <dbReference type="Proteomes" id="UP000179524"/>
    </source>
</evidence>
<dbReference type="PANTHER" id="PTHR34582:SF6">
    <property type="entry name" value="UPF0702 TRANSMEMBRANE PROTEIN YCAP"/>
    <property type="match status" value="1"/>
</dbReference>
<dbReference type="Proteomes" id="UP000179524">
    <property type="component" value="Unassembled WGS sequence"/>
</dbReference>